<dbReference type="PANTHER" id="PTHR43289:SF33">
    <property type="entry name" value="SERINE_THREONINE KINASE 31"/>
    <property type="match status" value="1"/>
</dbReference>
<keyword evidence="6" id="KW-1133">Transmembrane helix</keyword>
<dbReference type="GO" id="GO:0004674">
    <property type="term" value="F:protein serine/threonine kinase activity"/>
    <property type="evidence" value="ECO:0007669"/>
    <property type="project" value="TreeGrafter"/>
</dbReference>
<dbReference type="InterPro" id="IPR011009">
    <property type="entry name" value="Kinase-like_dom_sf"/>
</dbReference>
<dbReference type="RefSeq" id="WP_213409912.1">
    <property type="nucleotide sequence ID" value="NZ_BOVK01000002.1"/>
</dbReference>
<dbReference type="PROSITE" id="PS00107">
    <property type="entry name" value="PROTEIN_KINASE_ATP"/>
    <property type="match status" value="1"/>
</dbReference>
<feature type="binding site" evidence="5">
    <location>
        <position position="61"/>
    </location>
    <ligand>
        <name>ATP</name>
        <dbReference type="ChEBI" id="CHEBI:30616"/>
    </ligand>
</feature>
<keyword evidence="1" id="KW-0808">Transferase</keyword>
<evidence type="ECO:0000313" key="9">
    <source>
        <dbReference type="Proteomes" id="UP000677918"/>
    </source>
</evidence>
<keyword evidence="6" id="KW-0812">Transmembrane</keyword>
<dbReference type="Proteomes" id="UP000677918">
    <property type="component" value="Unassembled WGS sequence"/>
</dbReference>
<keyword evidence="9" id="KW-1185">Reference proteome</keyword>
<evidence type="ECO:0000259" key="7">
    <source>
        <dbReference type="PROSITE" id="PS50011"/>
    </source>
</evidence>
<dbReference type="InterPro" id="IPR000719">
    <property type="entry name" value="Prot_kinase_dom"/>
</dbReference>
<evidence type="ECO:0000256" key="6">
    <source>
        <dbReference type="SAM" id="Phobius"/>
    </source>
</evidence>
<evidence type="ECO:0000256" key="2">
    <source>
        <dbReference type="ARBA" id="ARBA00022741"/>
    </source>
</evidence>
<evidence type="ECO:0000256" key="4">
    <source>
        <dbReference type="ARBA" id="ARBA00022840"/>
    </source>
</evidence>
<feature type="transmembrane region" description="Helical" evidence="6">
    <location>
        <begin position="290"/>
        <end position="310"/>
    </location>
</feature>
<dbReference type="PANTHER" id="PTHR43289">
    <property type="entry name" value="MITOGEN-ACTIVATED PROTEIN KINASE KINASE KINASE 20-RELATED"/>
    <property type="match status" value="1"/>
</dbReference>
<gene>
    <name evidence="8" type="ORF">XYCOK13_01300</name>
</gene>
<keyword evidence="2 5" id="KW-0547">Nucleotide-binding</keyword>
<evidence type="ECO:0000256" key="3">
    <source>
        <dbReference type="ARBA" id="ARBA00022777"/>
    </source>
</evidence>
<dbReference type="PROSITE" id="PS50011">
    <property type="entry name" value="PROTEIN_KINASE_DOM"/>
    <property type="match status" value="1"/>
</dbReference>
<keyword evidence="4 5" id="KW-0067">ATP-binding</keyword>
<evidence type="ECO:0000313" key="8">
    <source>
        <dbReference type="EMBL" id="GIQ67306.1"/>
    </source>
</evidence>
<dbReference type="InterPro" id="IPR017441">
    <property type="entry name" value="Protein_kinase_ATP_BS"/>
</dbReference>
<organism evidence="8 9">
    <name type="scientific">Xylanibacillus composti</name>
    <dbReference type="NCBI Taxonomy" id="1572762"/>
    <lineage>
        <taxon>Bacteria</taxon>
        <taxon>Bacillati</taxon>
        <taxon>Bacillota</taxon>
        <taxon>Bacilli</taxon>
        <taxon>Bacillales</taxon>
        <taxon>Paenibacillaceae</taxon>
        <taxon>Xylanibacillus</taxon>
    </lineage>
</organism>
<proteinExistence type="predicted"/>
<dbReference type="Gene3D" id="1.10.510.10">
    <property type="entry name" value="Transferase(Phosphotransferase) domain 1"/>
    <property type="match status" value="1"/>
</dbReference>
<dbReference type="GO" id="GO:0005524">
    <property type="term" value="F:ATP binding"/>
    <property type="evidence" value="ECO:0007669"/>
    <property type="project" value="UniProtKB-UniRule"/>
</dbReference>
<name>A0A8J4H0F8_9BACL</name>
<feature type="domain" description="Protein kinase" evidence="7">
    <location>
        <begin position="33"/>
        <end position="275"/>
    </location>
</feature>
<keyword evidence="6" id="KW-0472">Membrane</keyword>
<dbReference type="SMART" id="SM00220">
    <property type="entry name" value="S_TKc"/>
    <property type="match status" value="1"/>
</dbReference>
<evidence type="ECO:0000256" key="5">
    <source>
        <dbReference type="PROSITE-ProRule" id="PRU10141"/>
    </source>
</evidence>
<protein>
    <recommendedName>
        <fullName evidence="7">Protein kinase domain-containing protein</fullName>
    </recommendedName>
</protein>
<sequence>MTIWSKQDNEQSASVRLLQNDARIRGIYNERTYRVERLLGEGANGRVYLVSAGRKRLAALKLGYDAASLQSEINLLSALNRKDKPYLLDADDAELGGLRYPFYVMPYIEGVRVTAFIAKRGRDWTYILLRQLLARLDELHRQGWAFGDVKPENILVSESGRATLVDYGGVSRFGDSVRQFTELYDRGYWNAGSRTAEASYDIFAVAALGLRLLAGYERFDARANRIPQNRCAEDLVTLARQTPACKPIAPFLEKAIQGRYDSADAALQEYRQLLLKWGGLKALEPLHLPWLTAAFISSFVAFVSVLWLVLN</sequence>
<reference evidence="8" key="1">
    <citation type="submission" date="2021-04" db="EMBL/GenBank/DDBJ databases">
        <title>Draft genome sequence of Xylanibacillus composti strain K13.</title>
        <authorList>
            <person name="Uke A."/>
            <person name="Chhe C."/>
            <person name="Baramee S."/>
            <person name="Kosugi A."/>
        </authorList>
    </citation>
    <scope>NUCLEOTIDE SEQUENCE</scope>
    <source>
        <strain evidence="8">K13</strain>
    </source>
</reference>
<dbReference type="AlphaFoldDB" id="A0A8J4H0F8"/>
<evidence type="ECO:0000256" key="1">
    <source>
        <dbReference type="ARBA" id="ARBA00022679"/>
    </source>
</evidence>
<comment type="caution">
    <text evidence="8">The sequence shown here is derived from an EMBL/GenBank/DDBJ whole genome shotgun (WGS) entry which is preliminary data.</text>
</comment>
<dbReference type="Pfam" id="PF00069">
    <property type="entry name" value="Pkinase"/>
    <property type="match status" value="1"/>
</dbReference>
<dbReference type="SUPFAM" id="SSF56112">
    <property type="entry name" value="Protein kinase-like (PK-like)"/>
    <property type="match status" value="1"/>
</dbReference>
<keyword evidence="3" id="KW-0418">Kinase</keyword>
<accession>A0A8J4H0F8</accession>
<dbReference type="EMBL" id="BOVK01000002">
    <property type="protein sequence ID" value="GIQ67306.1"/>
    <property type="molecule type" value="Genomic_DNA"/>
</dbReference>